<feature type="region of interest" description="Disordered" evidence="1">
    <location>
        <begin position="1"/>
        <end position="20"/>
    </location>
</feature>
<accession>A0AAD5M054</accession>
<evidence type="ECO:0000256" key="1">
    <source>
        <dbReference type="SAM" id="MobiDB-lite"/>
    </source>
</evidence>
<evidence type="ECO:0000313" key="2">
    <source>
        <dbReference type="EMBL" id="KAJ0399545.1"/>
    </source>
</evidence>
<proteinExistence type="predicted"/>
<keyword evidence="3" id="KW-1185">Reference proteome</keyword>
<sequence>MASNNDEELCGGVGLESGDLDADATRQMPHYMMPNFSSLLPEYANSETDFIRNAFSTANYTSILKLPTRLGPQAVTQARLEQMEENRLGVEPPGKLVTKHGLFQAFEYTPSRFSLADELAQQERLRSEAKRLVISGKDFVSTSDPRRLKYEDAFHTPDYKYPHLAEPYPDTRDEDRHRKWLEDKKILHGPFVPSGHRLDASLAQDGGVVTRLVLPDLMQELLEVVRHDWPGVDVTVTTTEDDNIAVRFSEATIESESGLIAYMNVLARAHRVTTKYRLHKVPEDWNAKPGDGGLYFVFRPPWVRNAPRDSVVVVASPTSQRASR</sequence>
<gene>
    <name evidence="2" type="ORF">P43SY_006091</name>
</gene>
<name>A0AAD5M054_PYTIN</name>
<dbReference type="AlphaFoldDB" id="A0AAD5M054"/>
<organism evidence="2 3">
    <name type="scientific">Pythium insidiosum</name>
    <name type="common">Pythiosis disease agent</name>
    <dbReference type="NCBI Taxonomy" id="114742"/>
    <lineage>
        <taxon>Eukaryota</taxon>
        <taxon>Sar</taxon>
        <taxon>Stramenopiles</taxon>
        <taxon>Oomycota</taxon>
        <taxon>Peronosporomycetes</taxon>
        <taxon>Pythiales</taxon>
        <taxon>Pythiaceae</taxon>
        <taxon>Pythium</taxon>
    </lineage>
</organism>
<dbReference type="Proteomes" id="UP001209570">
    <property type="component" value="Unassembled WGS sequence"/>
</dbReference>
<reference evidence="2" key="1">
    <citation type="submission" date="2021-12" db="EMBL/GenBank/DDBJ databases">
        <title>Prjna785345.</title>
        <authorList>
            <person name="Rujirawat T."/>
            <person name="Krajaejun T."/>
        </authorList>
    </citation>
    <scope>NUCLEOTIDE SEQUENCE</scope>
    <source>
        <strain evidence="2">Pi057C3</strain>
    </source>
</reference>
<dbReference type="EMBL" id="JAKCXM010000179">
    <property type="protein sequence ID" value="KAJ0399545.1"/>
    <property type="molecule type" value="Genomic_DNA"/>
</dbReference>
<evidence type="ECO:0000313" key="3">
    <source>
        <dbReference type="Proteomes" id="UP001209570"/>
    </source>
</evidence>
<dbReference type="PANTHER" id="PTHR40430:SF1">
    <property type="entry name" value="T. BRUCEI SPP.-SPECIFIC PROTEIN"/>
    <property type="match status" value="1"/>
</dbReference>
<protein>
    <submittedName>
        <fullName evidence="2">Uncharacterized protein</fullName>
    </submittedName>
</protein>
<dbReference type="PANTHER" id="PTHR40430">
    <property type="entry name" value="T. BRUCEI SPP.-SPECIFIC PROTEIN"/>
    <property type="match status" value="1"/>
</dbReference>
<comment type="caution">
    <text evidence="2">The sequence shown here is derived from an EMBL/GenBank/DDBJ whole genome shotgun (WGS) entry which is preliminary data.</text>
</comment>